<gene>
    <name evidence="2" type="ORF">FA13DRAFT_1460348</name>
</gene>
<proteinExistence type="predicted"/>
<comment type="caution">
    <text evidence="2">The sequence shown here is derived from an EMBL/GenBank/DDBJ whole genome shotgun (WGS) entry which is preliminary data.</text>
</comment>
<dbReference type="AlphaFoldDB" id="A0A4Y7SMN1"/>
<evidence type="ECO:0000256" key="1">
    <source>
        <dbReference type="SAM" id="Phobius"/>
    </source>
</evidence>
<keyword evidence="1" id="KW-0812">Transmembrane</keyword>
<organism evidence="2 3">
    <name type="scientific">Coprinellus micaceus</name>
    <name type="common">Glistening ink-cap mushroom</name>
    <name type="synonym">Coprinus micaceus</name>
    <dbReference type="NCBI Taxonomy" id="71717"/>
    <lineage>
        <taxon>Eukaryota</taxon>
        <taxon>Fungi</taxon>
        <taxon>Dikarya</taxon>
        <taxon>Basidiomycota</taxon>
        <taxon>Agaricomycotina</taxon>
        <taxon>Agaricomycetes</taxon>
        <taxon>Agaricomycetidae</taxon>
        <taxon>Agaricales</taxon>
        <taxon>Agaricineae</taxon>
        <taxon>Psathyrellaceae</taxon>
        <taxon>Coprinellus</taxon>
    </lineage>
</organism>
<evidence type="ECO:0000313" key="2">
    <source>
        <dbReference type="EMBL" id="TEB23116.1"/>
    </source>
</evidence>
<dbReference type="Proteomes" id="UP000298030">
    <property type="component" value="Unassembled WGS sequence"/>
</dbReference>
<keyword evidence="3" id="KW-1185">Reference proteome</keyword>
<feature type="transmembrane region" description="Helical" evidence="1">
    <location>
        <begin position="41"/>
        <end position="60"/>
    </location>
</feature>
<keyword evidence="1" id="KW-1133">Transmembrane helix</keyword>
<keyword evidence="1" id="KW-0472">Membrane</keyword>
<name>A0A4Y7SMN1_COPMI</name>
<sequence length="91" mass="9807">MLSVSSWSERVSLIYSAVCRRHPCRVIAGGLWSEARRSVHIISIYVFGALSTLGLCSRLLGRSGCVVASCLHASVLNIPLYLGARATGIYP</sequence>
<accession>A0A4Y7SMN1</accession>
<protein>
    <submittedName>
        <fullName evidence="2">Uncharacterized protein</fullName>
    </submittedName>
</protein>
<dbReference type="EMBL" id="QPFP01000082">
    <property type="protein sequence ID" value="TEB23116.1"/>
    <property type="molecule type" value="Genomic_DNA"/>
</dbReference>
<reference evidence="2 3" key="1">
    <citation type="journal article" date="2019" name="Nat. Ecol. Evol.">
        <title>Megaphylogeny resolves global patterns of mushroom evolution.</title>
        <authorList>
            <person name="Varga T."/>
            <person name="Krizsan K."/>
            <person name="Foldi C."/>
            <person name="Dima B."/>
            <person name="Sanchez-Garcia M."/>
            <person name="Sanchez-Ramirez S."/>
            <person name="Szollosi G.J."/>
            <person name="Szarkandi J.G."/>
            <person name="Papp V."/>
            <person name="Albert L."/>
            <person name="Andreopoulos W."/>
            <person name="Angelini C."/>
            <person name="Antonin V."/>
            <person name="Barry K.W."/>
            <person name="Bougher N.L."/>
            <person name="Buchanan P."/>
            <person name="Buyck B."/>
            <person name="Bense V."/>
            <person name="Catcheside P."/>
            <person name="Chovatia M."/>
            <person name="Cooper J."/>
            <person name="Damon W."/>
            <person name="Desjardin D."/>
            <person name="Finy P."/>
            <person name="Geml J."/>
            <person name="Haridas S."/>
            <person name="Hughes K."/>
            <person name="Justo A."/>
            <person name="Karasinski D."/>
            <person name="Kautmanova I."/>
            <person name="Kiss B."/>
            <person name="Kocsube S."/>
            <person name="Kotiranta H."/>
            <person name="LaButti K.M."/>
            <person name="Lechner B.E."/>
            <person name="Liimatainen K."/>
            <person name="Lipzen A."/>
            <person name="Lukacs Z."/>
            <person name="Mihaltcheva S."/>
            <person name="Morgado L.N."/>
            <person name="Niskanen T."/>
            <person name="Noordeloos M.E."/>
            <person name="Ohm R.A."/>
            <person name="Ortiz-Santana B."/>
            <person name="Ovrebo C."/>
            <person name="Racz N."/>
            <person name="Riley R."/>
            <person name="Savchenko A."/>
            <person name="Shiryaev A."/>
            <person name="Soop K."/>
            <person name="Spirin V."/>
            <person name="Szebenyi C."/>
            <person name="Tomsovsky M."/>
            <person name="Tulloss R.E."/>
            <person name="Uehling J."/>
            <person name="Grigoriev I.V."/>
            <person name="Vagvolgyi C."/>
            <person name="Papp T."/>
            <person name="Martin F.M."/>
            <person name="Miettinen O."/>
            <person name="Hibbett D.S."/>
            <person name="Nagy L.G."/>
        </authorList>
    </citation>
    <scope>NUCLEOTIDE SEQUENCE [LARGE SCALE GENOMIC DNA]</scope>
    <source>
        <strain evidence="2 3">FP101781</strain>
    </source>
</reference>
<evidence type="ECO:0000313" key="3">
    <source>
        <dbReference type="Proteomes" id="UP000298030"/>
    </source>
</evidence>